<evidence type="ECO:0000259" key="3">
    <source>
        <dbReference type="Pfam" id="PF17482"/>
    </source>
</evidence>
<comment type="similarity">
    <text evidence="1">Belongs to the myoviridae tail sheath protein family.</text>
</comment>
<sequence length="349" mass="38860">MGMPEIIISFTEKASTAKARSARGIACIVLKDATVSGVYTYKRFKQVTQNYSTENKGILEDCFLLGVNTLVVCAIPTAGLTTDALTLLAKVNMNYLAFGYDVTADEEAIKTFVKDRREDNRKLSVVTANFSADYEGVINFTAEDIKVNSVAMTTQRFTVRVACILASTPQTQSATYHVLTDVTGVKDKTDENTCVDNGELFITFDGEKYKLSRAVNSLKTLTLGKKECMKKIKIIEGMDLVSGDIFTAFRDDYIGKVVNDFTNKMLFVAEVNEYLRRLGNEGVLNKDANNYVELDVEATRDYLETVSKIDTTDMTDEQILKSDTGSKLFLTGQIQLQDALEDLELQLFY</sequence>
<comment type="caution">
    <text evidence="4">The sequence shown here is derived from an EMBL/GenBank/DDBJ whole genome shotgun (WGS) entry which is preliminary data.</text>
</comment>
<dbReference type="Gene3D" id="3.40.50.11790">
    <property type="match status" value="1"/>
</dbReference>
<evidence type="ECO:0000256" key="1">
    <source>
        <dbReference type="ARBA" id="ARBA00008005"/>
    </source>
</evidence>
<proteinExistence type="inferred from homology"/>
<reference evidence="4" key="1">
    <citation type="submission" date="2020-06" db="EMBL/GenBank/DDBJ databases">
        <title>Genomic insights into acetone-butanol-ethanol (ABE) fermentation by sequencing solventogenic clostridia strains.</title>
        <authorList>
            <person name="Brown S."/>
        </authorList>
    </citation>
    <scope>NUCLEOTIDE SEQUENCE</scope>
    <source>
        <strain evidence="4">DJ123</strain>
    </source>
</reference>
<accession>A0AAE5HBB5</accession>
<dbReference type="InterPro" id="IPR035089">
    <property type="entry name" value="Phage_sheath_subtilisin"/>
</dbReference>
<evidence type="ECO:0000313" key="5">
    <source>
        <dbReference type="Proteomes" id="UP000822184"/>
    </source>
</evidence>
<dbReference type="Pfam" id="PF17482">
    <property type="entry name" value="Phage_sheath_1C"/>
    <property type="match status" value="1"/>
</dbReference>
<dbReference type="EMBL" id="JABTDW010000001">
    <property type="protein sequence ID" value="NSB17437.1"/>
    <property type="molecule type" value="Genomic_DNA"/>
</dbReference>
<dbReference type="Proteomes" id="UP000822184">
    <property type="component" value="Unassembled WGS sequence"/>
</dbReference>
<dbReference type="InterPro" id="IPR020287">
    <property type="entry name" value="Tail_sheath_C"/>
</dbReference>
<evidence type="ECO:0000313" key="4">
    <source>
        <dbReference type="EMBL" id="NSB17437.1"/>
    </source>
</evidence>
<dbReference type="Pfam" id="PF04984">
    <property type="entry name" value="Phage_sheath_1"/>
    <property type="match status" value="1"/>
</dbReference>
<organism evidence="4 5">
    <name type="scientific">Clostridium beijerinckii</name>
    <name type="common">Clostridium MP</name>
    <dbReference type="NCBI Taxonomy" id="1520"/>
    <lineage>
        <taxon>Bacteria</taxon>
        <taxon>Bacillati</taxon>
        <taxon>Bacillota</taxon>
        <taxon>Clostridia</taxon>
        <taxon>Eubacteriales</taxon>
        <taxon>Clostridiaceae</taxon>
        <taxon>Clostridium</taxon>
    </lineage>
</organism>
<feature type="domain" description="Tail sheath protein C-terminal" evidence="3">
    <location>
        <begin position="227"/>
        <end position="301"/>
    </location>
</feature>
<dbReference type="AlphaFoldDB" id="A0AAE5HBB5"/>
<gene>
    <name evidence="4" type="ORF">BCD95_005696</name>
</gene>
<name>A0AAE5HBB5_CLOBE</name>
<evidence type="ECO:0008006" key="6">
    <source>
        <dbReference type="Google" id="ProtNLM"/>
    </source>
</evidence>
<feature type="domain" description="Tail sheath protein subtilisin-like" evidence="2">
    <location>
        <begin position="82"/>
        <end position="217"/>
    </location>
</feature>
<dbReference type="RefSeq" id="WP_077855459.1">
    <property type="nucleotide sequence ID" value="NZ_JABTDW010000001.1"/>
</dbReference>
<dbReference type="Gene3D" id="3.30.1370.220">
    <property type="match status" value="1"/>
</dbReference>
<protein>
    <recommendedName>
        <fullName evidence="6">Phage tail sheath protein</fullName>
    </recommendedName>
</protein>
<evidence type="ECO:0000259" key="2">
    <source>
        <dbReference type="Pfam" id="PF04984"/>
    </source>
</evidence>